<proteinExistence type="inferred from homology"/>
<dbReference type="PANTHER" id="PTHR22762:SF166">
    <property type="entry name" value="ALPHA-GLUCOSIDASE"/>
    <property type="match status" value="1"/>
</dbReference>
<keyword evidence="2" id="KW-0378">Hydrolase</keyword>
<dbReference type="InterPro" id="IPR013780">
    <property type="entry name" value="Glyco_hydro_b"/>
</dbReference>
<dbReference type="Gene3D" id="2.60.40.1180">
    <property type="entry name" value="Golgi alpha-mannosidase II"/>
    <property type="match status" value="2"/>
</dbReference>
<dbReference type="SUPFAM" id="SSF51445">
    <property type="entry name" value="(Trans)glycosidases"/>
    <property type="match status" value="1"/>
</dbReference>
<evidence type="ECO:0000259" key="5">
    <source>
        <dbReference type="Pfam" id="PF21365"/>
    </source>
</evidence>
<dbReference type="InterPro" id="IPR000322">
    <property type="entry name" value="Glyco_hydro_31_TIM"/>
</dbReference>
<evidence type="ECO:0000313" key="7">
    <source>
        <dbReference type="Proteomes" id="UP001597196"/>
    </source>
</evidence>
<dbReference type="RefSeq" id="WP_203628482.1">
    <property type="nucleotide sequence ID" value="NZ_BOLQ01000030.1"/>
</dbReference>
<sequence length="839" mass="90067">MEDPTQIIDQHLTEGAFYFTTTQWQGRLSAVNDHLLRLTVKQGGAWPTHPTIQAALPVEKSGDETVATGGTGQAYRTPIITAQETTPLRASQPDQVSVGAVKLDLTHGQLRLSRNDAPLVTIYLPTFSDSGWSLRLRTATLPHYFGGGMQNGLVSLNDRLIAIATENRWTLGGVTSPVPFAWTTEGFGLLANTFTKGAYDFSELFRGAEFSHDDPVCDVYIVIGQTPADMIRGYFELTGKPVRLPRFSFYPGHFNAYNRDHWVAVTAESAGAIQFEDGNWYKEYQPISKETFNTGFRRGTITVAGQSLVPNVYGNGQVTFMDPDENGMPRRSIRETLNGEHDFQFSARAVIERYRKNGFALGWLLPNDGYGAGYGQTSSLAGDLANLRAFRDYAASRGIATGLWTQKTLTPADPAHPQKGERDLVRELNEAGITALKTDVAWVGEGYTFGLNATAEAGAAMSACNRRPAIVTVDGWAGSQRDALVWSGDQAGSNWANLKTHIGSYLSASLSGLVNVASDVDGIYAGRDPLIALRDLQWKAMTPHFFAMDGWGDVPKLLGQNAPAPYKTLAQAYLALHTMLVPYLYSLAALAENGAPALRPTWWTGDSDALTQDLTDQFLVGDDLLVAPLLDAYGLQPSGAAKRAHIYLPAGSWLDLQTGRWQQGGRTLADVPVPLAGLPTYLRAGAVIPLTLPHQNPAAVQPDLIVLAVPGGSQTTTLVEDDGATLAYQTGDEALITLTTKATASDLSVTIAPSQGKRVVAPRPVTIFMPAVSGAAELSATLGDALLAVHAAFGPAPVDPLSRWRTLSGLTIDCGVCDPAKRLTITVAGLRVDAESALA</sequence>
<protein>
    <submittedName>
        <fullName evidence="6">TIM-barrel domain-containing protein</fullName>
    </submittedName>
</protein>
<dbReference type="InterPro" id="IPR011013">
    <property type="entry name" value="Gal_mutarotase_sf_dom"/>
</dbReference>
<dbReference type="InterPro" id="IPR033403">
    <property type="entry name" value="DUF5110"/>
</dbReference>
<dbReference type="SUPFAM" id="SSF74650">
    <property type="entry name" value="Galactose mutarotase-like"/>
    <property type="match status" value="1"/>
</dbReference>
<reference evidence="7" key="1">
    <citation type="journal article" date="2019" name="Int. J. Syst. Evol. Microbiol.">
        <title>The Global Catalogue of Microorganisms (GCM) 10K type strain sequencing project: providing services to taxonomists for standard genome sequencing and annotation.</title>
        <authorList>
            <consortium name="The Broad Institute Genomics Platform"/>
            <consortium name="The Broad Institute Genome Sequencing Center for Infectious Disease"/>
            <person name="Wu L."/>
            <person name="Ma J."/>
        </authorList>
    </citation>
    <scope>NUCLEOTIDE SEQUENCE [LARGE SCALE GENOMIC DNA]</scope>
    <source>
        <strain evidence="7">CCM 8980</strain>
    </source>
</reference>
<dbReference type="Proteomes" id="UP001597196">
    <property type="component" value="Unassembled WGS sequence"/>
</dbReference>
<dbReference type="SUPFAM" id="SSF51011">
    <property type="entry name" value="Glycosyl hydrolase domain"/>
    <property type="match status" value="1"/>
</dbReference>
<evidence type="ECO:0000259" key="4">
    <source>
        <dbReference type="Pfam" id="PF17137"/>
    </source>
</evidence>
<feature type="domain" description="Glycoside hydrolase family 31 TIM barrel" evidence="3">
    <location>
        <begin position="448"/>
        <end position="587"/>
    </location>
</feature>
<feature type="domain" description="DUF5110" evidence="4">
    <location>
        <begin position="708"/>
        <end position="757"/>
    </location>
</feature>
<dbReference type="Gene3D" id="2.60.40.1760">
    <property type="entry name" value="glycosyl hydrolase (family 31)"/>
    <property type="match status" value="1"/>
</dbReference>
<dbReference type="Pfam" id="PF01055">
    <property type="entry name" value="Glyco_hydro_31_2nd"/>
    <property type="match status" value="1"/>
</dbReference>
<evidence type="ECO:0000313" key="6">
    <source>
        <dbReference type="EMBL" id="MFD1430889.1"/>
    </source>
</evidence>
<keyword evidence="7" id="KW-1185">Reference proteome</keyword>
<evidence type="ECO:0000259" key="3">
    <source>
        <dbReference type="Pfam" id="PF01055"/>
    </source>
</evidence>
<accession>A0ABW4CJ77</accession>
<evidence type="ECO:0000256" key="1">
    <source>
        <dbReference type="ARBA" id="ARBA00007806"/>
    </source>
</evidence>
<comment type="similarity">
    <text evidence="1 2">Belongs to the glycosyl hydrolase 31 family.</text>
</comment>
<organism evidence="6 7">
    <name type="scientific">Lacticaseibacillus mingshuiensis</name>
    <dbReference type="NCBI Taxonomy" id="2799574"/>
    <lineage>
        <taxon>Bacteria</taxon>
        <taxon>Bacillati</taxon>
        <taxon>Bacillota</taxon>
        <taxon>Bacilli</taxon>
        <taxon>Lactobacillales</taxon>
        <taxon>Lactobacillaceae</taxon>
        <taxon>Lacticaseibacillus</taxon>
    </lineage>
</organism>
<dbReference type="Pfam" id="PF21365">
    <property type="entry name" value="Glyco_hydro_31_3rd"/>
    <property type="match status" value="1"/>
</dbReference>
<feature type="domain" description="Glycosyl hydrolase family 31 C-terminal" evidence="5">
    <location>
        <begin position="594"/>
        <end position="688"/>
    </location>
</feature>
<name>A0ABW4CJ77_9LACO</name>
<dbReference type="Gene3D" id="3.20.20.80">
    <property type="entry name" value="Glycosidases"/>
    <property type="match status" value="1"/>
</dbReference>
<comment type="caution">
    <text evidence="6">The sequence shown here is derived from an EMBL/GenBank/DDBJ whole genome shotgun (WGS) entry which is preliminary data.</text>
</comment>
<dbReference type="EMBL" id="JBHTOC010000020">
    <property type="protein sequence ID" value="MFD1430889.1"/>
    <property type="molecule type" value="Genomic_DNA"/>
</dbReference>
<dbReference type="InterPro" id="IPR017853">
    <property type="entry name" value="GH"/>
</dbReference>
<dbReference type="PANTHER" id="PTHR22762">
    <property type="entry name" value="ALPHA-GLUCOSIDASE"/>
    <property type="match status" value="1"/>
</dbReference>
<dbReference type="InterPro" id="IPR048395">
    <property type="entry name" value="Glyco_hydro_31_C"/>
</dbReference>
<gene>
    <name evidence="6" type="ORF">ACFQ4P_11640</name>
</gene>
<dbReference type="CDD" id="cd14752">
    <property type="entry name" value="GH31_N"/>
    <property type="match status" value="1"/>
</dbReference>
<keyword evidence="2" id="KW-0326">Glycosidase</keyword>
<evidence type="ECO:0000256" key="2">
    <source>
        <dbReference type="RuleBase" id="RU361185"/>
    </source>
</evidence>
<dbReference type="Pfam" id="PF17137">
    <property type="entry name" value="DUF5110"/>
    <property type="match status" value="1"/>
</dbReference>